<dbReference type="GO" id="GO:0003697">
    <property type="term" value="F:single-stranded DNA binding"/>
    <property type="evidence" value="ECO:0007669"/>
    <property type="project" value="TreeGrafter"/>
</dbReference>
<dbReference type="GO" id="GO:0042800">
    <property type="term" value="F:histone H3K4 methyltransferase activity"/>
    <property type="evidence" value="ECO:0007669"/>
    <property type="project" value="TreeGrafter"/>
</dbReference>
<dbReference type="Proteomes" id="UP000024635">
    <property type="component" value="Unassembled WGS sequence"/>
</dbReference>
<dbReference type="GO" id="GO:0015074">
    <property type="term" value="P:DNA integration"/>
    <property type="evidence" value="ECO:0007669"/>
    <property type="project" value="TreeGrafter"/>
</dbReference>
<dbReference type="GO" id="GO:0005634">
    <property type="term" value="C:nucleus"/>
    <property type="evidence" value="ECO:0007669"/>
    <property type="project" value="TreeGrafter"/>
</dbReference>
<dbReference type="STRING" id="53326.A0A016RWA5"/>
<dbReference type="GO" id="GO:0035861">
    <property type="term" value="C:site of double-strand break"/>
    <property type="evidence" value="ECO:0007669"/>
    <property type="project" value="TreeGrafter"/>
</dbReference>
<dbReference type="GO" id="GO:0044547">
    <property type="term" value="F:DNA topoisomerase binding"/>
    <property type="evidence" value="ECO:0007669"/>
    <property type="project" value="TreeGrafter"/>
</dbReference>
<reference evidence="2" key="1">
    <citation type="journal article" date="2015" name="Nat. Genet.">
        <title>The genome and transcriptome of the zoonotic hookworm Ancylostoma ceylanicum identify infection-specific gene families.</title>
        <authorList>
            <person name="Schwarz E.M."/>
            <person name="Hu Y."/>
            <person name="Antoshechkin I."/>
            <person name="Miller M.M."/>
            <person name="Sternberg P.W."/>
            <person name="Aroian R.V."/>
        </authorList>
    </citation>
    <scope>NUCLEOTIDE SEQUENCE</scope>
    <source>
        <strain evidence="2">HY135</strain>
    </source>
</reference>
<dbReference type="GO" id="GO:0031297">
    <property type="term" value="P:replication fork processing"/>
    <property type="evidence" value="ECO:0007669"/>
    <property type="project" value="TreeGrafter"/>
</dbReference>
<dbReference type="GO" id="GO:0046975">
    <property type="term" value="F:histone H3K36 methyltransferase activity"/>
    <property type="evidence" value="ECO:0007669"/>
    <property type="project" value="TreeGrafter"/>
</dbReference>
<name>A0A016RWA5_9BILA</name>
<dbReference type="EMBL" id="JARK01001690">
    <property type="protein sequence ID" value="EYB82665.1"/>
    <property type="molecule type" value="Genomic_DNA"/>
</dbReference>
<dbReference type="Pfam" id="PF01359">
    <property type="entry name" value="Transposase_1"/>
    <property type="match status" value="1"/>
</dbReference>
<evidence type="ECO:0000313" key="1">
    <source>
        <dbReference type="EMBL" id="EYB82665.1"/>
    </source>
</evidence>
<gene>
    <name evidence="1" type="primary">Acey_s0354.g3308</name>
    <name evidence="1" type="ORF">Y032_0354g3308</name>
</gene>
<dbReference type="AlphaFoldDB" id="A0A016RWA5"/>
<dbReference type="OrthoDB" id="6508494at2759"/>
<dbReference type="PANTHER" id="PTHR46060">
    <property type="entry name" value="MARINER MOS1 TRANSPOSASE-LIKE PROTEIN"/>
    <property type="match status" value="1"/>
</dbReference>
<proteinExistence type="predicted"/>
<dbReference type="InterPro" id="IPR052709">
    <property type="entry name" value="Transposase-MT_Hybrid"/>
</dbReference>
<dbReference type="GO" id="GO:0000014">
    <property type="term" value="F:single-stranded DNA endodeoxyribonuclease activity"/>
    <property type="evidence" value="ECO:0007669"/>
    <property type="project" value="TreeGrafter"/>
</dbReference>
<sequence length="143" mass="16478">MKGTFTVDEKCCLYVNIKHNPPWVDKDERHEQQPKAGLHPVEVMVSYWWDCKGVIHCEELPRYFALTVDLYCQQLDIMTAKIAGKGPIYGTIRLLHDKARPLTTRVSRQKLPDFGREVLTPPSYRPGLAPKVYQLLLTLSHAF</sequence>
<dbReference type="GO" id="GO:0044774">
    <property type="term" value="P:mitotic DNA integrity checkpoint signaling"/>
    <property type="evidence" value="ECO:0007669"/>
    <property type="project" value="TreeGrafter"/>
</dbReference>
<dbReference type="PANTHER" id="PTHR46060:SF2">
    <property type="entry name" value="HISTONE-LYSINE N-METHYLTRANSFERASE SETMAR"/>
    <property type="match status" value="1"/>
</dbReference>
<protein>
    <submittedName>
        <fullName evidence="1">Uncharacterized protein</fullName>
    </submittedName>
</protein>
<comment type="caution">
    <text evidence="1">The sequence shown here is derived from an EMBL/GenBank/DDBJ whole genome shotgun (WGS) entry which is preliminary data.</text>
</comment>
<organism evidence="1 2">
    <name type="scientific">Ancylostoma ceylanicum</name>
    <dbReference type="NCBI Taxonomy" id="53326"/>
    <lineage>
        <taxon>Eukaryota</taxon>
        <taxon>Metazoa</taxon>
        <taxon>Ecdysozoa</taxon>
        <taxon>Nematoda</taxon>
        <taxon>Chromadorea</taxon>
        <taxon>Rhabditida</taxon>
        <taxon>Rhabditina</taxon>
        <taxon>Rhabditomorpha</taxon>
        <taxon>Strongyloidea</taxon>
        <taxon>Ancylostomatidae</taxon>
        <taxon>Ancylostomatinae</taxon>
        <taxon>Ancylostoma</taxon>
    </lineage>
</organism>
<dbReference type="InterPro" id="IPR001888">
    <property type="entry name" value="Transposase_1"/>
</dbReference>
<dbReference type="Gene3D" id="3.30.420.10">
    <property type="entry name" value="Ribonuclease H-like superfamily/Ribonuclease H"/>
    <property type="match status" value="1"/>
</dbReference>
<dbReference type="InterPro" id="IPR036397">
    <property type="entry name" value="RNaseH_sf"/>
</dbReference>
<dbReference type="GO" id="GO:0000793">
    <property type="term" value="C:condensed chromosome"/>
    <property type="evidence" value="ECO:0007669"/>
    <property type="project" value="TreeGrafter"/>
</dbReference>
<dbReference type="GO" id="GO:0006303">
    <property type="term" value="P:double-strand break repair via nonhomologous end joining"/>
    <property type="evidence" value="ECO:0007669"/>
    <property type="project" value="TreeGrafter"/>
</dbReference>
<keyword evidence="2" id="KW-1185">Reference proteome</keyword>
<dbReference type="GO" id="GO:0003690">
    <property type="term" value="F:double-stranded DNA binding"/>
    <property type="evidence" value="ECO:0007669"/>
    <property type="project" value="TreeGrafter"/>
</dbReference>
<dbReference type="GO" id="GO:0000729">
    <property type="term" value="P:DNA double-strand break processing"/>
    <property type="evidence" value="ECO:0007669"/>
    <property type="project" value="TreeGrafter"/>
</dbReference>
<evidence type="ECO:0000313" key="2">
    <source>
        <dbReference type="Proteomes" id="UP000024635"/>
    </source>
</evidence>
<accession>A0A016RWA5</accession>